<dbReference type="Gene3D" id="3.40.710.10">
    <property type="entry name" value="DD-peptidase/beta-lactamase superfamily"/>
    <property type="match status" value="1"/>
</dbReference>
<dbReference type="GO" id="GO:0008658">
    <property type="term" value="F:penicillin binding"/>
    <property type="evidence" value="ECO:0007669"/>
    <property type="project" value="InterPro"/>
</dbReference>
<keyword evidence="4" id="KW-0328">Glycosyltransferase</keyword>
<proteinExistence type="predicted"/>
<keyword evidence="8" id="KW-0133">Cell shape</keyword>
<evidence type="ECO:0000313" key="21">
    <source>
        <dbReference type="Proteomes" id="UP000633619"/>
    </source>
</evidence>
<feature type="region of interest" description="Disordered" evidence="16">
    <location>
        <begin position="702"/>
        <end position="786"/>
    </location>
</feature>
<evidence type="ECO:0000256" key="1">
    <source>
        <dbReference type="ARBA" id="ARBA00022475"/>
    </source>
</evidence>
<evidence type="ECO:0000256" key="16">
    <source>
        <dbReference type="SAM" id="MobiDB-lite"/>
    </source>
</evidence>
<dbReference type="InterPro" id="IPR012338">
    <property type="entry name" value="Beta-lactam/transpept-like"/>
</dbReference>
<dbReference type="PANTHER" id="PTHR32282">
    <property type="entry name" value="BINDING PROTEIN TRANSPEPTIDASE, PUTATIVE-RELATED"/>
    <property type="match status" value="1"/>
</dbReference>
<accession>A0A8I1AAJ5</accession>
<dbReference type="GO" id="GO:0008360">
    <property type="term" value="P:regulation of cell shape"/>
    <property type="evidence" value="ECO:0007669"/>
    <property type="project" value="UniProtKB-KW"/>
</dbReference>
<comment type="catalytic activity">
    <reaction evidence="14">
        <text>Preferential cleavage: (Ac)2-L-Lys-D-Ala-|-D-Ala. Also transpeptidation of peptidyl-alanyl moieties that are N-acyl substituents of D-alanine.</text>
        <dbReference type="EC" id="3.4.16.4"/>
    </reaction>
</comment>
<dbReference type="GO" id="GO:0009252">
    <property type="term" value="P:peptidoglycan biosynthetic process"/>
    <property type="evidence" value="ECO:0007669"/>
    <property type="project" value="UniProtKB-KW"/>
</dbReference>
<dbReference type="EMBL" id="JAECVW010000001">
    <property type="protein sequence ID" value="MBH8593799.1"/>
    <property type="molecule type" value="Genomic_DNA"/>
</dbReference>
<evidence type="ECO:0000256" key="9">
    <source>
        <dbReference type="ARBA" id="ARBA00022984"/>
    </source>
</evidence>
<keyword evidence="12" id="KW-0511">Multifunctional enzyme</keyword>
<keyword evidence="2" id="KW-0121">Carboxypeptidase</keyword>
<sequence length="786" mass="87965">MKSRSARFTKKRKHQPVINTVKPVLYGLVAFVLIAAFFAVGTGAGIVSAMVKDEPVRDKEDFEKALNSLFENSYAYFANKDDNGNPIRIGAFRNEGDVRKLIKSVNDVSPYLIDAFISVEDRDFYKHHGIVPRSILRAAYQQITHADVTTGGSTITQQLVRRVILENFEKDLARKSKEIVLSIRLDSLLEKDQILVYYMNSVYFGKGANNQNLYGVQAAANGIFGVDVKDLNLAQSAYLAGMVQRPNAYNPFGEPDNLRRGLDRMRLVLSEMLENEKITEEQYQEALKFDIKGSLAKPNPDANGYANYPFIMYALEKEAAEILMKKDGLDIEKLSQEGKYRVTLQKYIERIRTQGYHVYSTIDKNMYDAVNKEATKHLTFHTRKYGEFEDHEQLGAVLMDNRTGAVLSFVSSSDREGNQKDHAFDALNQPGSSIKPLIVYGPAIEQKVVSPDTKVLDEKLARGDGSGYYQNANQKYHGPVTVREALKWSYNIPAIKVFNHLGHDTGFEYLRKLKIPPHPNDGESAAIGGQTKGYSVARMTAAYATFGNQGKYNDPYMVEKITNADGEVIYEHENKPETVFSPQTAYQVTDMLREVVKGGTGVYIGSRINGFDIAGKTGTTSDDRDLWFIGYTPQITLGVWSGYDYNFPMSHNDKFSKQAWVNIFKAAQKAAPQYFDKNARFENPGGLFHGVSCLECDRINKHQEDKEKKDKQKDPTTGKPTDDPSQGNPDDGTKPPDIVRPPDDEPSDGGGGDDPNPPDDPGREPDHQDGNQPDHPGRPPGQRDEN</sequence>
<evidence type="ECO:0000256" key="6">
    <source>
        <dbReference type="ARBA" id="ARBA00022692"/>
    </source>
</evidence>
<feature type="compositionally biased region" description="Basic and acidic residues" evidence="16">
    <location>
        <begin position="775"/>
        <end position="786"/>
    </location>
</feature>
<dbReference type="GO" id="GO:0009002">
    <property type="term" value="F:serine-type D-Ala-D-Ala carboxypeptidase activity"/>
    <property type="evidence" value="ECO:0007669"/>
    <property type="project" value="UniProtKB-EC"/>
</dbReference>
<comment type="caution">
    <text evidence="20">The sequence shown here is derived from an EMBL/GenBank/DDBJ whole genome shotgun (WGS) entry which is preliminary data.</text>
</comment>
<dbReference type="InterPro" id="IPR036950">
    <property type="entry name" value="PBP_transglycosylase"/>
</dbReference>
<dbReference type="AlphaFoldDB" id="A0A8I1AAJ5"/>
<keyword evidence="7" id="KW-0378">Hydrolase</keyword>
<dbReference type="InterPro" id="IPR001460">
    <property type="entry name" value="PCN-bd_Tpept"/>
</dbReference>
<keyword evidence="11 17" id="KW-0472">Membrane</keyword>
<keyword evidence="1" id="KW-1003">Cell membrane</keyword>
<reference evidence="20 21" key="1">
    <citation type="submission" date="2020-12" db="EMBL/GenBank/DDBJ databases">
        <title>WGS of Thermoactinomyces spp.</title>
        <authorList>
            <person name="Cheng K."/>
        </authorList>
    </citation>
    <scope>NUCLEOTIDE SEQUENCE [LARGE SCALE GENOMIC DNA]</scope>
    <source>
        <strain evidence="21">CICC 10671\DSM 43846</strain>
    </source>
</reference>
<dbReference type="Pfam" id="PF00905">
    <property type="entry name" value="Transpeptidase"/>
    <property type="match status" value="1"/>
</dbReference>
<evidence type="ECO:0000256" key="4">
    <source>
        <dbReference type="ARBA" id="ARBA00022676"/>
    </source>
</evidence>
<dbReference type="GO" id="GO:0030288">
    <property type="term" value="C:outer membrane-bounded periplasmic space"/>
    <property type="evidence" value="ECO:0007669"/>
    <property type="project" value="TreeGrafter"/>
</dbReference>
<keyword evidence="21" id="KW-1185">Reference proteome</keyword>
<evidence type="ECO:0000259" key="18">
    <source>
        <dbReference type="Pfam" id="PF00905"/>
    </source>
</evidence>
<evidence type="ECO:0000256" key="12">
    <source>
        <dbReference type="ARBA" id="ARBA00023268"/>
    </source>
</evidence>
<dbReference type="SUPFAM" id="SSF56601">
    <property type="entry name" value="beta-lactamase/transpeptidase-like"/>
    <property type="match status" value="1"/>
</dbReference>
<evidence type="ECO:0000256" key="17">
    <source>
        <dbReference type="SAM" id="Phobius"/>
    </source>
</evidence>
<dbReference type="GO" id="GO:0008955">
    <property type="term" value="F:peptidoglycan glycosyltransferase activity"/>
    <property type="evidence" value="ECO:0007669"/>
    <property type="project" value="UniProtKB-EC"/>
</dbReference>
<dbReference type="InterPro" id="IPR050396">
    <property type="entry name" value="Glycosyltr_51/Transpeptidase"/>
</dbReference>
<keyword evidence="10 17" id="KW-1133">Transmembrane helix</keyword>
<keyword evidence="13" id="KW-0961">Cell wall biogenesis/degradation</keyword>
<dbReference type="PANTHER" id="PTHR32282:SF32">
    <property type="entry name" value="PENICILLIN-BINDING PROTEIN 2A"/>
    <property type="match status" value="1"/>
</dbReference>
<evidence type="ECO:0000256" key="3">
    <source>
        <dbReference type="ARBA" id="ARBA00022670"/>
    </source>
</evidence>
<evidence type="ECO:0000256" key="13">
    <source>
        <dbReference type="ARBA" id="ARBA00023316"/>
    </source>
</evidence>
<keyword evidence="9" id="KW-0573">Peptidoglycan synthesis</keyword>
<evidence type="ECO:0000256" key="7">
    <source>
        <dbReference type="ARBA" id="ARBA00022801"/>
    </source>
</evidence>
<evidence type="ECO:0000259" key="19">
    <source>
        <dbReference type="Pfam" id="PF00912"/>
    </source>
</evidence>
<evidence type="ECO:0000256" key="15">
    <source>
        <dbReference type="ARBA" id="ARBA00049902"/>
    </source>
</evidence>
<evidence type="ECO:0000256" key="8">
    <source>
        <dbReference type="ARBA" id="ARBA00022960"/>
    </source>
</evidence>
<feature type="compositionally biased region" description="Basic and acidic residues" evidence="16">
    <location>
        <begin position="760"/>
        <end position="769"/>
    </location>
</feature>
<keyword evidence="6 17" id="KW-0812">Transmembrane</keyword>
<dbReference type="RefSeq" id="WP_181731126.1">
    <property type="nucleotide sequence ID" value="NZ_JACEIR010000001.1"/>
</dbReference>
<name>A0A8I1AAJ5_THEIN</name>
<feature type="compositionally biased region" description="Basic and acidic residues" evidence="16">
    <location>
        <begin position="702"/>
        <end position="722"/>
    </location>
</feature>
<evidence type="ECO:0000256" key="5">
    <source>
        <dbReference type="ARBA" id="ARBA00022679"/>
    </source>
</evidence>
<feature type="transmembrane region" description="Helical" evidence="17">
    <location>
        <begin position="21"/>
        <end position="47"/>
    </location>
</feature>
<evidence type="ECO:0000256" key="10">
    <source>
        <dbReference type="ARBA" id="ARBA00022989"/>
    </source>
</evidence>
<feature type="domain" description="Penicillin-binding protein transpeptidase" evidence="18">
    <location>
        <begin position="395"/>
        <end position="634"/>
    </location>
</feature>
<dbReference type="GO" id="GO:0006508">
    <property type="term" value="P:proteolysis"/>
    <property type="evidence" value="ECO:0007669"/>
    <property type="project" value="UniProtKB-KW"/>
</dbReference>
<dbReference type="GO" id="GO:0071555">
    <property type="term" value="P:cell wall organization"/>
    <property type="evidence" value="ECO:0007669"/>
    <property type="project" value="UniProtKB-KW"/>
</dbReference>
<gene>
    <name evidence="20" type="ORF">I8U20_00470</name>
</gene>
<feature type="domain" description="Glycosyl transferase family 51" evidence="19">
    <location>
        <begin position="98"/>
        <end position="272"/>
    </location>
</feature>
<comment type="catalytic activity">
    <reaction evidence="15">
        <text>[GlcNAc-(1-&gt;4)-Mur2Ac(oyl-L-Ala-gamma-D-Glu-L-Lys-D-Ala-D-Ala)](n)-di-trans,octa-cis-undecaprenyl diphosphate + beta-D-GlcNAc-(1-&gt;4)-Mur2Ac(oyl-L-Ala-gamma-D-Glu-L-Lys-D-Ala-D-Ala)-di-trans,octa-cis-undecaprenyl diphosphate = [GlcNAc-(1-&gt;4)-Mur2Ac(oyl-L-Ala-gamma-D-Glu-L-Lys-D-Ala-D-Ala)](n+1)-di-trans,octa-cis-undecaprenyl diphosphate + di-trans,octa-cis-undecaprenyl diphosphate + H(+)</text>
        <dbReference type="Rhea" id="RHEA:23708"/>
        <dbReference type="Rhea" id="RHEA-COMP:9602"/>
        <dbReference type="Rhea" id="RHEA-COMP:9603"/>
        <dbReference type="ChEBI" id="CHEBI:15378"/>
        <dbReference type="ChEBI" id="CHEBI:58405"/>
        <dbReference type="ChEBI" id="CHEBI:60033"/>
        <dbReference type="ChEBI" id="CHEBI:78435"/>
        <dbReference type="EC" id="2.4.99.28"/>
    </reaction>
</comment>
<evidence type="ECO:0000256" key="2">
    <source>
        <dbReference type="ARBA" id="ARBA00022645"/>
    </source>
</evidence>
<protein>
    <submittedName>
        <fullName evidence="20">Penicillin-binding protein</fullName>
    </submittedName>
</protein>
<organism evidence="20 21">
    <name type="scientific">Thermoactinomyces intermedius</name>
    <dbReference type="NCBI Taxonomy" id="2024"/>
    <lineage>
        <taxon>Bacteria</taxon>
        <taxon>Bacillati</taxon>
        <taxon>Bacillota</taxon>
        <taxon>Bacilli</taxon>
        <taxon>Bacillales</taxon>
        <taxon>Thermoactinomycetaceae</taxon>
        <taxon>Thermoactinomyces</taxon>
    </lineage>
</organism>
<keyword evidence="5" id="KW-0808">Transferase</keyword>
<dbReference type="Proteomes" id="UP000633619">
    <property type="component" value="Unassembled WGS sequence"/>
</dbReference>
<dbReference type="InterPro" id="IPR001264">
    <property type="entry name" value="Glyco_trans_51"/>
</dbReference>
<dbReference type="Gene3D" id="1.10.3810.10">
    <property type="entry name" value="Biosynthetic peptidoglycan transglycosylase-like"/>
    <property type="match status" value="1"/>
</dbReference>
<evidence type="ECO:0000256" key="11">
    <source>
        <dbReference type="ARBA" id="ARBA00023136"/>
    </source>
</evidence>
<evidence type="ECO:0000313" key="20">
    <source>
        <dbReference type="EMBL" id="MBH8593799.1"/>
    </source>
</evidence>
<keyword evidence="3" id="KW-0645">Protease</keyword>
<dbReference type="Pfam" id="PF00912">
    <property type="entry name" value="Transgly"/>
    <property type="match status" value="1"/>
</dbReference>
<dbReference type="SUPFAM" id="SSF53955">
    <property type="entry name" value="Lysozyme-like"/>
    <property type="match status" value="1"/>
</dbReference>
<evidence type="ECO:0000256" key="14">
    <source>
        <dbReference type="ARBA" id="ARBA00034000"/>
    </source>
</evidence>
<dbReference type="InterPro" id="IPR023346">
    <property type="entry name" value="Lysozyme-like_dom_sf"/>
</dbReference>